<proteinExistence type="predicted"/>
<dbReference type="InParanoid" id="K3XQ66"/>
<protein>
    <submittedName>
        <fullName evidence="1">Uncharacterized protein</fullName>
    </submittedName>
</protein>
<dbReference type="EnsemblPlants" id="KQL03443">
    <property type="protein sequence ID" value="KQL03443"/>
    <property type="gene ID" value="SETIT_004046mg"/>
</dbReference>
<dbReference type="AlphaFoldDB" id="K3XQ66"/>
<reference evidence="1" key="2">
    <citation type="submission" date="2018-08" db="UniProtKB">
        <authorList>
            <consortium name="EnsemblPlants"/>
        </authorList>
    </citation>
    <scope>IDENTIFICATION</scope>
    <source>
        <strain evidence="1">Yugu1</strain>
    </source>
</reference>
<name>K3XQ66_SETIT</name>
<dbReference type="HOGENOM" id="CLU_3110004_0_0_1"/>
<dbReference type="EMBL" id="AGNK02002764">
    <property type="status" value="NOT_ANNOTATED_CDS"/>
    <property type="molecule type" value="Genomic_DNA"/>
</dbReference>
<evidence type="ECO:0000313" key="2">
    <source>
        <dbReference type="Proteomes" id="UP000004995"/>
    </source>
</evidence>
<keyword evidence="2" id="KW-1185">Reference proteome</keyword>
<organism evidence="1 2">
    <name type="scientific">Setaria italica</name>
    <name type="common">Foxtail millet</name>
    <name type="synonym">Panicum italicum</name>
    <dbReference type="NCBI Taxonomy" id="4555"/>
    <lineage>
        <taxon>Eukaryota</taxon>
        <taxon>Viridiplantae</taxon>
        <taxon>Streptophyta</taxon>
        <taxon>Embryophyta</taxon>
        <taxon>Tracheophyta</taxon>
        <taxon>Spermatophyta</taxon>
        <taxon>Magnoliopsida</taxon>
        <taxon>Liliopsida</taxon>
        <taxon>Poales</taxon>
        <taxon>Poaceae</taxon>
        <taxon>PACMAD clade</taxon>
        <taxon>Panicoideae</taxon>
        <taxon>Panicodae</taxon>
        <taxon>Paniceae</taxon>
        <taxon>Cenchrinae</taxon>
        <taxon>Setaria</taxon>
    </lineage>
</organism>
<accession>K3XQ66</accession>
<reference evidence="2" key="1">
    <citation type="journal article" date="2012" name="Nat. Biotechnol.">
        <title>Reference genome sequence of the model plant Setaria.</title>
        <authorList>
            <person name="Bennetzen J.L."/>
            <person name="Schmutz J."/>
            <person name="Wang H."/>
            <person name="Percifield R."/>
            <person name="Hawkins J."/>
            <person name="Pontaroli A.C."/>
            <person name="Estep M."/>
            <person name="Feng L."/>
            <person name="Vaughn J.N."/>
            <person name="Grimwood J."/>
            <person name="Jenkins J."/>
            <person name="Barry K."/>
            <person name="Lindquist E."/>
            <person name="Hellsten U."/>
            <person name="Deshpande S."/>
            <person name="Wang X."/>
            <person name="Wu X."/>
            <person name="Mitros T."/>
            <person name="Triplett J."/>
            <person name="Yang X."/>
            <person name="Ye C.Y."/>
            <person name="Mauro-Herrera M."/>
            <person name="Wang L."/>
            <person name="Li P."/>
            <person name="Sharma M."/>
            <person name="Sharma R."/>
            <person name="Ronald P.C."/>
            <person name="Panaud O."/>
            <person name="Kellogg E.A."/>
            <person name="Brutnell T.P."/>
            <person name="Doust A.N."/>
            <person name="Tuskan G.A."/>
            <person name="Rokhsar D."/>
            <person name="Devos K.M."/>
        </authorList>
    </citation>
    <scope>NUCLEOTIDE SEQUENCE [LARGE SCALE GENOMIC DNA]</scope>
    <source>
        <strain evidence="2">cv. Yugu1</strain>
    </source>
</reference>
<sequence length="51" mass="5839">MISSQPQRPTSTNLTIKIKWVTTDKYVHKPPLSVEEAHVHGPTVEKEKEKN</sequence>
<dbReference type="Proteomes" id="UP000004995">
    <property type="component" value="Unassembled WGS sequence"/>
</dbReference>
<dbReference type="Gramene" id="KQL03443">
    <property type="protein sequence ID" value="KQL03443"/>
    <property type="gene ID" value="SETIT_004046mg"/>
</dbReference>
<evidence type="ECO:0000313" key="1">
    <source>
        <dbReference type="EnsemblPlants" id="KQL03443"/>
    </source>
</evidence>